<feature type="domain" description="Luciferase-like" evidence="5">
    <location>
        <begin position="26"/>
        <end position="269"/>
    </location>
</feature>
<dbReference type="eggNOG" id="COG2141">
    <property type="taxonomic scope" value="Bacteria"/>
</dbReference>
<dbReference type="EMBL" id="AM167904">
    <property type="protein sequence ID" value="CAJ49455.1"/>
    <property type="molecule type" value="Genomic_DNA"/>
</dbReference>
<dbReference type="RefSeq" id="WP_012417516.1">
    <property type="nucleotide sequence ID" value="NC_010645.1"/>
</dbReference>
<keyword evidence="4 6" id="KW-0503">Monooxygenase</keyword>
<dbReference type="InterPro" id="IPR036661">
    <property type="entry name" value="Luciferase-like_sf"/>
</dbReference>
<dbReference type="SUPFAM" id="SSF51679">
    <property type="entry name" value="Bacterial luciferase-like"/>
    <property type="match status" value="1"/>
</dbReference>
<dbReference type="OrthoDB" id="9135350at2"/>
<evidence type="ECO:0000313" key="7">
    <source>
        <dbReference type="Proteomes" id="UP000001977"/>
    </source>
</evidence>
<evidence type="ECO:0000256" key="3">
    <source>
        <dbReference type="ARBA" id="ARBA00023002"/>
    </source>
</evidence>
<dbReference type="HOGENOM" id="CLU_022256_1_1_4"/>
<keyword evidence="2" id="KW-0288">FMN</keyword>
<proteinExistence type="predicted"/>
<evidence type="ECO:0000313" key="6">
    <source>
        <dbReference type="EMBL" id="CAJ49455.1"/>
    </source>
</evidence>
<dbReference type="GO" id="GO:0016705">
    <property type="term" value="F:oxidoreductase activity, acting on paired donors, with incorporation or reduction of molecular oxygen"/>
    <property type="evidence" value="ECO:0007669"/>
    <property type="project" value="InterPro"/>
</dbReference>
<evidence type="ECO:0000259" key="5">
    <source>
        <dbReference type="Pfam" id="PF00296"/>
    </source>
</evidence>
<dbReference type="KEGG" id="bav:BAV1846"/>
<dbReference type="PANTHER" id="PTHR30011:SF16">
    <property type="entry name" value="C2H2 FINGER DOMAIN TRANSCRIPTION FACTOR (EUROFUNG)-RELATED"/>
    <property type="match status" value="1"/>
</dbReference>
<reference evidence="6 7" key="1">
    <citation type="journal article" date="2006" name="J. Bacteriol.">
        <title>Comparison of the genome sequence of the poultry pathogen Bordetella avium with those of B. bronchiseptica, B. pertussis, and B. parapertussis reveals extensive diversity in surface structures associated with host interaction.</title>
        <authorList>
            <person name="Sebaihia M."/>
            <person name="Preston A."/>
            <person name="Maskell D.J."/>
            <person name="Kuzmiak H."/>
            <person name="Connell T.D."/>
            <person name="King N.D."/>
            <person name="Orndorff P.E."/>
            <person name="Miyamoto D.M."/>
            <person name="Thomson N.R."/>
            <person name="Harris D."/>
            <person name="Goble A."/>
            <person name="Lord A."/>
            <person name="Murphy L."/>
            <person name="Quail M.A."/>
            <person name="Rutter S."/>
            <person name="Squares R."/>
            <person name="Squares S."/>
            <person name="Woodward J."/>
            <person name="Parkhill J."/>
            <person name="Temple L.M."/>
        </authorList>
    </citation>
    <scope>NUCLEOTIDE SEQUENCE [LARGE SCALE GENOMIC DNA]</scope>
    <source>
        <strain evidence="6 7">197N</strain>
    </source>
</reference>
<dbReference type="Pfam" id="PF00296">
    <property type="entry name" value="Bac_luciferase"/>
    <property type="match status" value="1"/>
</dbReference>
<dbReference type="GeneID" id="92935090"/>
<dbReference type="GO" id="GO:0004497">
    <property type="term" value="F:monooxygenase activity"/>
    <property type="evidence" value="ECO:0007669"/>
    <property type="project" value="UniProtKB-KW"/>
</dbReference>
<dbReference type="InterPro" id="IPR051260">
    <property type="entry name" value="Diverse_substr_monoxygenases"/>
</dbReference>
<evidence type="ECO:0000256" key="1">
    <source>
        <dbReference type="ARBA" id="ARBA00022630"/>
    </source>
</evidence>
<accession>Q2L0Q4</accession>
<evidence type="ECO:0000256" key="2">
    <source>
        <dbReference type="ARBA" id="ARBA00022643"/>
    </source>
</evidence>
<protein>
    <submittedName>
        <fullName evidence="6">Monooxygenase</fullName>
    </submittedName>
</protein>
<dbReference type="Gene3D" id="3.20.20.30">
    <property type="entry name" value="Luciferase-like domain"/>
    <property type="match status" value="1"/>
</dbReference>
<sequence length="329" mass="35365">MTFPIGIALNEIKHEGVAGPQSWIWAALRADRAGLDFLTLGDQALAGVGQTALDASLLAAAMGPLTQRIGLFATAPVTQHEPFHVSTAIATLDYVSQGRAGVIPAVPAVAETAALYARTGETLYGVPQERAAIYHDAADAVEVVRRLWDSWEEDSIIRDAATGRFIDRDKLHYVDYQGEHLFVRGPSIVPRPPQGQPPLAVVWREPADLDWARAQADILFAPQWVNAAGVRLYADLAVAFETEPSAADADGAPVFRGSPAELAEQARGLIAQGYAGLRLHPRRLDTDLDRINLEFLPLLRGAPAAGSGPLRARLGLPPAINRYRATLEG</sequence>
<gene>
    <name evidence="6" type="ordered locus">BAV1846</name>
</gene>
<keyword evidence="3" id="KW-0560">Oxidoreductase</keyword>
<keyword evidence="1" id="KW-0285">Flavoprotein</keyword>
<dbReference type="Proteomes" id="UP000001977">
    <property type="component" value="Chromosome"/>
</dbReference>
<dbReference type="AlphaFoldDB" id="Q2L0Q4"/>
<dbReference type="STRING" id="360910.BAV1846"/>
<organism evidence="6 7">
    <name type="scientific">Bordetella avium (strain 197N)</name>
    <dbReference type="NCBI Taxonomy" id="360910"/>
    <lineage>
        <taxon>Bacteria</taxon>
        <taxon>Pseudomonadati</taxon>
        <taxon>Pseudomonadota</taxon>
        <taxon>Betaproteobacteria</taxon>
        <taxon>Burkholderiales</taxon>
        <taxon>Alcaligenaceae</taxon>
        <taxon>Bordetella</taxon>
    </lineage>
</organism>
<keyword evidence="7" id="KW-1185">Reference proteome</keyword>
<name>Q2L0Q4_BORA1</name>
<dbReference type="InterPro" id="IPR011251">
    <property type="entry name" value="Luciferase-like_dom"/>
</dbReference>
<dbReference type="PANTHER" id="PTHR30011">
    <property type="entry name" value="ALKANESULFONATE MONOOXYGENASE-RELATED"/>
    <property type="match status" value="1"/>
</dbReference>
<evidence type="ECO:0000256" key="4">
    <source>
        <dbReference type="ARBA" id="ARBA00023033"/>
    </source>
</evidence>